<dbReference type="Gene3D" id="1.25.10.10">
    <property type="entry name" value="Leucine-rich Repeat Variant"/>
    <property type="match status" value="2"/>
</dbReference>
<keyword evidence="7" id="KW-1185">Reference proteome</keyword>
<evidence type="ECO:0000259" key="5">
    <source>
        <dbReference type="PROSITE" id="PS50303"/>
    </source>
</evidence>
<dbReference type="InterPro" id="IPR001313">
    <property type="entry name" value="Pumilio_RNA-bd_rpt"/>
</dbReference>
<dbReference type="FunCoup" id="A0A482XNA2">
    <property type="interactions" value="1204"/>
</dbReference>
<name>A0A482XNA2_LAOST</name>
<evidence type="ECO:0000256" key="4">
    <source>
        <dbReference type="SAM" id="MobiDB-lite"/>
    </source>
</evidence>
<sequence>MKRNFDSLSKKPEKLGGDLPSSSKNSKTVEGMESTKDNKFEKKPKKAGKIKGFSKVERKKSLFDKIKDAQGKPNWIEIKKQKTELRMKRLKSKPLYEMNLEVKKMWEQVRNHNCKKDVRDKLVVKMHDLLKTNYQNIIHSHDMTRTVQSLLKYGSATVRNEICAELLPHIVKIASSKYGSFCMKKLFLYSTPQNRAKIVDAMCGNVERLLNHTIGTKALELAYSTWATKNQKLKMRQELYGKLAKLEKEEDASCLDDLFSKAPNLKPAILSATKSIVYKALTKQHILVSSLLHCVLLDYFNHCDENGKTELIESLSESVMQLLTSREGSIMAMKIVWLGTNKIKKTVVKTLKGHVKEVSELEHGHLLLLAVFDAVDDTVLIKKALIPELIGNTHVIYADEIGRRVLLHLTAHWDQAYFHPEEINLLRQGCAAGTSKKDPEIKTKELLEAVIEPLLHFVAVNPANFLTSPSVAMLMLAILKAGHGESLSIAQKAIATVITDPGARSWPNFEVKLIEDPGLHIALKKLVQNDKNCLSSGKSTFSSAVVDAVTDTVLQAWITINRACFILVTILESVDEDSVARLKQKFSKRILKKLSKETSKGAQILYKKLV</sequence>
<evidence type="ECO:0000256" key="2">
    <source>
        <dbReference type="ARBA" id="ARBA00022884"/>
    </source>
</evidence>
<dbReference type="GO" id="GO:0006417">
    <property type="term" value="P:regulation of translation"/>
    <property type="evidence" value="ECO:0007669"/>
    <property type="project" value="TreeGrafter"/>
</dbReference>
<dbReference type="PANTHER" id="PTHR13389">
    <property type="entry name" value="PUMILIO HOMOLOG 3"/>
    <property type="match status" value="1"/>
</dbReference>
<proteinExistence type="predicted"/>
<feature type="domain" description="PUM-HD" evidence="5">
    <location>
        <begin position="101"/>
        <end position="454"/>
    </location>
</feature>
<dbReference type="GO" id="GO:0003729">
    <property type="term" value="F:mRNA binding"/>
    <property type="evidence" value="ECO:0007669"/>
    <property type="project" value="TreeGrafter"/>
</dbReference>
<dbReference type="PROSITE" id="PS50302">
    <property type="entry name" value="PUM"/>
    <property type="match status" value="1"/>
</dbReference>
<dbReference type="PROSITE" id="PS50303">
    <property type="entry name" value="PUM_HD"/>
    <property type="match status" value="1"/>
</dbReference>
<dbReference type="GO" id="GO:0005730">
    <property type="term" value="C:nucleolus"/>
    <property type="evidence" value="ECO:0007669"/>
    <property type="project" value="TreeGrafter"/>
</dbReference>
<dbReference type="InterPro" id="IPR033133">
    <property type="entry name" value="PUM-HD"/>
</dbReference>
<dbReference type="Proteomes" id="UP000291343">
    <property type="component" value="Unassembled WGS sequence"/>
</dbReference>
<dbReference type="InterPro" id="IPR040059">
    <property type="entry name" value="PUM3"/>
</dbReference>
<keyword evidence="1" id="KW-0677">Repeat</keyword>
<feature type="repeat" description="Pumilio" evidence="3">
    <location>
        <begin position="165"/>
        <end position="200"/>
    </location>
</feature>
<reference evidence="6 7" key="1">
    <citation type="journal article" date="2017" name="Gigascience">
        <title>Genome sequence of the small brown planthopper, Laodelphax striatellus.</title>
        <authorList>
            <person name="Zhu J."/>
            <person name="Jiang F."/>
            <person name="Wang X."/>
            <person name="Yang P."/>
            <person name="Bao Y."/>
            <person name="Zhao W."/>
            <person name="Wang W."/>
            <person name="Lu H."/>
            <person name="Wang Q."/>
            <person name="Cui N."/>
            <person name="Li J."/>
            <person name="Chen X."/>
            <person name="Luo L."/>
            <person name="Yu J."/>
            <person name="Kang L."/>
            <person name="Cui F."/>
        </authorList>
    </citation>
    <scope>NUCLEOTIDE SEQUENCE [LARGE SCALE GENOMIC DNA]</scope>
    <source>
        <strain evidence="6">Lst14</strain>
    </source>
</reference>
<feature type="compositionally biased region" description="Basic and acidic residues" evidence="4">
    <location>
        <begin position="1"/>
        <end position="16"/>
    </location>
</feature>
<evidence type="ECO:0000313" key="7">
    <source>
        <dbReference type="Proteomes" id="UP000291343"/>
    </source>
</evidence>
<dbReference type="STRING" id="195883.A0A482XNA2"/>
<dbReference type="OrthoDB" id="497380at2759"/>
<feature type="region of interest" description="Disordered" evidence="4">
    <location>
        <begin position="1"/>
        <end position="52"/>
    </location>
</feature>
<dbReference type="PANTHER" id="PTHR13389:SF0">
    <property type="entry name" value="PUMILIO HOMOLOG 3"/>
    <property type="match status" value="1"/>
</dbReference>
<dbReference type="Pfam" id="PF08144">
    <property type="entry name" value="CPL"/>
    <property type="match status" value="1"/>
</dbReference>
<dbReference type="SMR" id="A0A482XNA2"/>
<dbReference type="SUPFAM" id="SSF48371">
    <property type="entry name" value="ARM repeat"/>
    <property type="match status" value="1"/>
</dbReference>
<dbReference type="SMART" id="SM00025">
    <property type="entry name" value="Pumilio"/>
    <property type="match status" value="4"/>
</dbReference>
<dbReference type="InterPro" id="IPR016024">
    <property type="entry name" value="ARM-type_fold"/>
</dbReference>
<keyword evidence="2" id="KW-0694">RNA-binding</keyword>
<protein>
    <recommendedName>
        <fullName evidence="5">PUM-HD domain-containing protein</fullName>
    </recommendedName>
</protein>
<dbReference type="EMBL" id="QKKF02005739">
    <property type="protein sequence ID" value="RZF46721.1"/>
    <property type="molecule type" value="Genomic_DNA"/>
</dbReference>
<organism evidence="6 7">
    <name type="scientific">Laodelphax striatellus</name>
    <name type="common">Small brown planthopper</name>
    <name type="synonym">Delphax striatella</name>
    <dbReference type="NCBI Taxonomy" id="195883"/>
    <lineage>
        <taxon>Eukaryota</taxon>
        <taxon>Metazoa</taxon>
        <taxon>Ecdysozoa</taxon>
        <taxon>Arthropoda</taxon>
        <taxon>Hexapoda</taxon>
        <taxon>Insecta</taxon>
        <taxon>Pterygota</taxon>
        <taxon>Neoptera</taxon>
        <taxon>Paraneoptera</taxon>
        <taxon>Hemiptera</taxon>
        <taxon>Auchenorrhyncha</taxon>
        <taxon>Fulgoroidea</taxon>
        <taxon>Delphacidae</taxon>
        <taxon>Criomorphinae</taxon>
        <taxon>Laodelphax</taxon>
    </lineage>
</organism>
<dbReference type="InterPro" id="IPR011989">
    <property type="entry name" value="ARM-like"/>
</dbReference>
<evidence type="ECO:0000313" key="6">
    <source>
        <dbReference type="EMBL" id="RZF46721.1"/>
    </source>
</evidence>
<evidence type="ECO:0000256" key="1">
    <source>
        <dbReference type="ARBA" id="ARBA00022737"/>
    </source>
</evidence>
<dbReference type="AlphaFoldDB" id="A0A482XNA2"/>
<gene>
    <name evidence="6" type="ORF">LSTR_LSTR002584</name>
</gene>
<evidence type="ECO:0000256" key="3">
    <source>
        <dbReference type="PROSITE-ProRule" id="PRU00317"/>
    </source>
</evidence>
<accession>A0A482XNA2</accession>
<dbReference type="InParanoid" id="A0A482XNA2"/>
<comment type="caution">
    <text evidence="6">The sequence shown here is derived from an EMBL/GenBank/DDBJ whole genome shotgun (WGS) entry which is preliminary data.</text>
</comment>
<dbReference type="InterPro" id="IPR012959">
    <property type="entry name" value="CPL_dom"/>
</dbReference>